<dbReference type="CDD" id="cd16329">
    <property type="entry name" value="LolA_like"/>
    <property type="match status" value="1"/>
</dbReference>
<dbReference type="EMBL" id="DTHG01000090">
    <property type="protein sequence ID" value="HGW92328.1"/>
    <property type="molecule type" value="Genomic_DNA"/>
</dbReference>
<sequence length="232" mass="27624">MLILFFSLTSDEILKKIDDNFVFNTIKANATMTIERDGKKLVKEFILFGKKDGNRFFIEFINSEDRGVKYLKIGNELWIYFPDADDIMKISGHMLRQGMMGSDISYEDILSDEELRQKYTSELKNDTIIDDKEYFVLELTAKKEDVSYYKERLIVDKNMYAPVEIELFTKSGRMIKKIIQERIKNFDGRYFPERIIIFDLRRKNSKTSLEYNELKFDILVKDDVFTKQNLKR</sequence>
<dbReference type="Pfam" id="PF17131">
    <property type="entry name" value="LolA_like"/>
    <property type="match status" value="1"/>
</dbReference>
<evidence type="ECO:0000313" key="2">
    <source>
        <dbReference type="EMBL" id="HGW92328.1"/>
    </source>
</evidence>
<name>A0A7C4YSJ8_UNCW3</name>
<feature type="domain" description="Uncharacterized protein TP-0789" evidence="1">
    <location>
        <begin position="54"/>
        <end position="232"/>
    </location>
</feature>
<dbReference type="Gene3D" id="2.50.20.10">
    <property type="entry name" value="Lipoprotein localisation LolA/LolB/LppX"/>
    <property type="match status" value="1"/>
</dbReference>
<gene>
    <name evidence="2" type="ORF">ENV67_07305</name>
</gene>
<evidence type="ECO:0000259" key="1">
    <source>
        <dbReference type="Pfam" id="PF17131"/>
    </source>
</evidence>
<reference evidence="2" key="1">
    <citation type="journal article" date="2020" name="mSystems">
        <title>Genome- and Community-Level Interaction Insights into Carbon Utilization and Element Cycling Functions of Hydrothermarchaeota in Hydrothermal Sediment.</title>
        <authorList>
            <person name="Zhou Z."/>
            <person name="Liu Y."/>
            <person name="Xu W."/>
            <person name="Pan J."/>
            <person name="Luo Z.H."/>
            <person name="Li M."/>
        </authorList>
    </citation>
    <scope>NUCLEOTIDE SEQUENCE [LARGE SCALE GENOMIC DNA]</scope>
    <source>
        <strain evidence="2">SpSt-780</strain>
    </source>
</reference>
<keyword evidence="2" id="KW-0449">Lipoprotein</keyword>
<protein>
    <submittedName>
        <fullName evidence="2">Outer membrane lipoprotein-sorting protein</fullName>
    </submittedName>
</protein>
<proteinExistence type="predicted"/>
<comment type="caution">
    <text evidence="2">The sequence shown here is derived from an EMBL/GenBank/DDBJ whole genome shotgun (WGS) entry which is preliminary data.</text>
</comment>
<organism evidence="2">
    <name type="scientific">candidate division WOR-3 bacterium</name>
    <dbReference type="NCBI Taxonomy" id="2052148"/>
    <lineage>
        <taxon>Bacteria</taxon>
        <taxon>Bacteria division WOR-3</taxon>
    </lineage>
</organism>
<dbReference type="InterPro" id="IPR033399">
    <property type="entry name" value="TP_0789-like"/>
</dbReference>
<accession>A0A7C4YSJ8</accession>
<dbReference type="AlphaFoldDB" id="A0A7C4YSJ8"/>